<evidence type="ECO:0000259" key="3">
    <source>
        <dbReference type="PROSITE" id="PS50887"/>
    </source>
</evidence>
<dbReference type="Proteomes" id="UP001208690">
    <property type="component" value="Unassembled WGS sequence"/>
</dbReference>
<dbReference type="PANTHER" id="PTHR44757">
    <property type="entry name" value="DIGUANYLATE CYCLASE DGCP"/>
    <property type="match status" value="1"/>
</dbReference>
<dbReference type="InterPro" id="IPR035919">
    <property type="entry name" value="EAL_sf"/>
</dbReference>
<evidence type="ECO:0000313" key="4">
    <source>
        <dbReference type="EMBL" id="MCV3271834.1"/>
    </source>
</evidence>
<gene>
    <name evidence="4" type="ORF">MUB52_10370</name>
</gene>
<protein>
    <submittedName>
        <fullName evidence="4">EAL domain-containing protein</fullName>
    </submittedName>
</protein>
<feature type="region of interest" description="Disordered" evidence="1">
    <location>
        <begin position="1"/>
        <end position="25"/>
    </location>
</feature>
<feature type="domain" description="EAL" evidence="2">
    <location>
        <begin position="306"/>
        <end position="556"/>
    </location>
</feature>
<dbReference type="CDD" id="cd01948">
    <property type="entry name" value="EAL"/>
    <property type="match status" value="1"/>
</dbReference>
<dbReference type="RefSeq" id="WP_263844150.1">
    <property type="nucleotide sequence ID" value="NZ_JALIEB010000005.1"/>
</dbReference>
<comment type="caution">
    <text evidence="4">The sequence shown here is derived from an EMBL/GenBank/DDBJ whole genome shotgun (WGS) entry which is preliminary data.</text>
</comment>
<dbReference type="SMART" id="SM00267">
    <property type="entry name" value="GGDEF"/>
    <property type="match status" value="1"/>
</dbReference>
<dbReference type="Pfam" id="PF00990">
    <property type="entry name" value="GGDEF"/>
    <property type="match status" value="1"/>
</dbReference>
<dbReference type="SMART" id="SM00052">
    <property type="entry name" value="EAL"/>
    <property type="match status" value="1"/>
</dbReference>
<dbReference type="PANTHER" id="PTHR44757:SF2">
    <property type="entry name" value="BIOFILM ARCHITECTURE MAINTENANCE PROTEIN MBAA"/>
    <property type="match status" value="1"/>
</dbReference>
<evidence type="ECO:0000259" key="2">
    <source>
        <dbReference type="PROSITE" id="PS50883"/>
    </source>
</evidence>
<accession>A0ABT3BE40</accession>
<dbReference type="Gene3D" id="3.20.20.450">
    <property type="entry name" value="EAL domain"/>
    <property type="match status" value="1"/>
</dbReference>
<keyword evidence="5" id="KW-1185">Reference proteome</keyword>
<proteinExistence type="predicted"/>
<dbReference type="NCBIfam" id="TIGR00254">
    <property type="entry name" value="GGDEF"/>
    <property type="match status" value="1"/>
</dbReference>
<organism evidence="4 5">
    <name type="scientific">Roseobacter sinensis</name>
    <dbReference type="NCBI Taxonomy" id="2931391"/>
    <lineage>
        <taxon>Bacteria</taxon>
        <taxon>Pseudomonadati</taxon>
        <taxon>Pseudomonadota</taxon>
        <taxon>Alphaproteobacteria</taxon>
        <taxon>Rhodobacterales</taxon>
        <taxon>Roseobacteraceae</taxon>
        <taxon>Roseobacter</taxon>
    </lineage>
</organism>
<dbReference type="EMBL" id="JALIEB010000005">
    <property type="protein sequence ID" value="MCV3271834.1"/>
    <property type="molecule type" value="Genomic_DNA"/>
</dbReference>
<reference evidence="4 5" key="1">
    <citation type="submission" date="2022-04" db="EMBL/GenBank/DDBJ databases">
        <title>Roseobacter sp. WL0113 is a bacterium isolated from neritic sediment.</title>
        <authorList>
            <person name="Wang L."/>
            <person name="He W."/>
            <person name="Zhang D.-F."/>
        </authorList>
    </citation>
    <scope>NUCLEOTIDE SEQUENCE [LARGE SCALE GENOMIC DNA]</scope>
    <source>
        <strain evidence="4 5">WL0113</strain>
    </source>
</reference>
<dbReference type="Pfam" id="PF00563">
    <property type="entry name" value="EAL"/>
    <property type="match status" value="1"/>
</dbReference>
<dbReference type="PROSITE" id="PS50887">
    <property type="entry name" value="GGDEF"/>
    <property type="match status" value="1"/>
</dbReference>
<dbReference type="InterPro" id="IPR001633">
    <property type="entry name" value="EAL_dom"/>
</dbReference>
<dbReference type="InterPro" id="IPR029787">
    <property type="entry name" value="Nucleotide_cyclase"/>
</dbReference>
<feature type="domain" description="GGDEF" evidence="3">
    <location>
        <begin position="165"/>
        <end position="297"/>
    </location>
</feature>
<dbReference type="SUPFAM" id="SSF55073">
    <property type="entry name" value="Nucleotide cyclase"/>
    <property type="match status" value="1"/>
</dbReference>
<evidence type="ECO:0000313" key="5">
    <source>
        <dbReference type="Proteomes" id="UP001208690"/>
    </source>
</evidence>
<sequence length="572" mass="62385">MSQHHSAVGMTDPSSSAAPSDDPSVEILHGLRDAGVGLVALSANNEISFVNNAFLAAFDLPETECAAVLGKSFQDVCPTCPLPSSTLRRTGDETGTADAASDRTAKIIWSSNSAGGWIGVVTAPPSQAARPALLFEPDELTGLGTRKHLKACFERMSEDADRRDQRIVALFVDLDHFKQVNDTLGHAVGDGLLCKVAERLKKTVRRDDLVARVGGDEFAILVSDRALPAAEDVAGRIIKMISRPFLIDGHQITIGASVGLAARLPNENDPDKMLQRADIALYESKRGGRNQFNWFKDEMFAELEKRREIEIDLRKAVLLDQFKIVFQPQMSFEQQKVSGFEALIRWDHPVRGEVAPLDFLSVAEETGLIVEIGTWVLAEACKTAVTWPEDIAVAVNVSSIQFEDDGFLTAVGSALEKSGLSPHRLELEITETTLLKNDSVVLERMNDLRALGVRISLDDFGIGYSSLNYLRKYPFDKVKIDQSFVREPFADENAHHIVEAVAQLGTAFGMNVLAEGVETVEQLARIRQNGCAAIQGYLIGRPIKPAEIGSFLEVPLPELASLQSPPKEGSTS</sequence>
<dbReference type="SUPFAM" id="SSF141868">
    <property type="entry name" value="EAL domain-like"/>
    <property type="match status" value="1"/>
</dbReference>
<feature type="compositionally biased region" description="Low complexity" evidence="1">
    <location>
        <begin position="12"/>
        <end position="22"/>
    </location>
</feature>
<dbReference type="InterPro" id="IPR000160">
    <property type="entry name" value="GGDEF_dom"/>
</dbReference>
<dbReference type="PROSITE" id="PS50883">
    <property type="entry name" value="EAL"/>
    <property type="match status" value="1"/>
</dbReference>
<dbReference type="CDD" id="cd01949">
    <property type="entry name" value="GGDEF"/>
    <property type="match status" value="1"/>
</dbReference>
<dbReference type="InterPro" id="IPR043128">
    <property type="entry name" value="Rev_trsase/Diguanyl_cyclase"/>
</dbReference>
<evidence type="ECO:0000256" key="1">
    <source>
        <dbReference type="SAM" id="MobiDB-lite"/>
    </source>
</evidence>
<dbReference type="InterPro" id="IPR052155">
    <property type="entry name" value="Biofilm_reg_signaling"/>
</dbReference>
<dbReference type="Gene3D" id="3.30.70.270">
    <property type="match status" value="1"/>
</dbReference>
<name>A0ABT3BE40_9RHOB</name>